<comment type="subunit">
    <text evidence="3">Homotetramer.</text>
</comment>
<sequence length="185" mass="20371">METAQLTAKARHIKLVLTDSDGVLTDNGVYYSAQGEEMKQFSIRDGMGVERLRNHGITTGIVTGETSPSVVKRAHKLRITELHLGANNKAQLLPDILTRFQLEAHEVAFIGDDTNDVEIMGLVGLAACPADATDFARHVAHYHCTTPGGHGCFRELAEFIIASQNPDYSGRQRVFLERQLLRSLS</sequence>
<dbReference type="InterPro" id="IPR023214">
    <property type="entry name" value="HAD_sf"/>
</dbReference>
<dbReference type="InterPro" id="IPR050793">
    <property type="entry name" value="CMP-NeuNAc_synthase"/>
</dbReference>
<dbReference type="SFLD" id="SFLDS00003">
    <property type="entry name" value="Haloacid_Dehalogenase"/>
    <property type="match status" value="1"/>
</dbReference>
<dbReference type="EMBL" id="JADQDQ010000004">
    <property type="protein sequence ID" value="MBF9237693.1"/>
    <property type="molecule type" value="Genomic_DNA"/>
</dbReference>
<dbReference type="SFLD" id="SFLDG01138">
    <property type="entry name" value="C1.6.2:_Deoxy-d-mannose-octulo"/>
    <property type="match status" value="1"/>
</dbReference>
<keyword evidence="8" id="KW-1185">Reference proteome</keyword>
<evidence type="ECO:0000313" key="7">
    <source>
        <dbReference type="EMBL" id="MBF9237693.1"/>
    </source>
</evidence>
<dbReference type="RefSeq" id="WP_196282081.1">
    <property type="nucleotide sequence ID" value="NZ_JADQDQ010000004.1"/>
</dbReference>
<dbReference type="PIRSF" id="PIRSF006118">
    <property type="entry name" value="KDO8-P_Ptase"/>
    <property type="match status" value="1"/>
</dbReference>
<keyword evidence="6" id="KW-0460">Magnesium</keyword>
<dbReference type="CDD" id="cd01630">
    <property type="entry name" value="HAD_KDO-like"/>
    <property type="match status" value="1"/>
</dbReference>
<dbReference type="PANTHER" id="PTHR21485">
    <property type="entry name" value="HAD SUPERFAMILY MEMBERS CMAS AND KDSC"/>
    <property type="match status" value="1"/>
</dbReference>
<accession>A0ABS0IH52</accession>
<dbReference type="PANTHER" id="PTHR21485:SF3">
    <property type="entry name" value="N-ACYLNEURAMINATE CYTIDYLYLTRANSFERASE"/>
    <property type="match status" value="1"/>
</dbReference>
<evidence type="ECO:0000256" key="3">
    <source>
        <dbReference type="ARBA" id="ARBA00011881"/>
    </source>
</evidence>
<name>A0ABS0IH52_9BACT</name>
<dbReference type="GO" id="GO:0016787">
    <property type="term" value="F:hydrolase activity"/>
    <property type="evidence" value="ECO:0007669"/>
    <property type="project" value="UniProtKB-KW"/>
</dbReference>
<dbReference type="Proteomes" id="UP000597617">
    <property type="component" value="Unassembled WGS sequence"/>
</dbReference>
<reference evidence="7 8" key="1">
    <citation type="submission" date="2020-11" db="EMBL/GenBank/DDBJ databases">
        <authorList>
            <person name="Kim M.K."/>
        </authorList>
    </citation>
    <scope>NUCLEOTIDE SEQUENCE [LARGE SCALE GENOMIC DNA]</scope>
    <source>
        <strain evidence="7 8">BT683</strain>
    </source>
</reference>
<evidence type="ECO:0000256" key="6">
    <source>
        <dbReference type="ARBA" id="ARBA00022842"/>
    </source>
</evidence>
<dbReference type="NCBIfam" id="TIGR01670">
    <property type="entry name" value="KdsC-phosphatas"/>
    <property type="match status" value="1"/>
</dbReference>
<comment type="similarity">
    <text evidence="2">Belongs to the KdsC family.</text>
</comment>
<gene>
    <name evidence="7" type="ORF">I2I05_09835</name>
</gene>
<keyword evidence="4" id="KW-0479">Metal-binding</keyword>
<comment type="cofactor">
    <cofactor evidence="1">
        <name>Mg(2+)</name>
        <dbReference type="ChEBI" id="CHEBI:18420"/>
    </cofactor>
</comment>
<keyword evidence="5 7" id="KW-0378">Hydrolase</keyword>
<proteinExistence type="inferred from homology"/>
<dbReference type="SUPFAM" id="SSF56784">
    <property type="entry name" value="HAD-like"/>
    <property type="match status" value="1"/>
</dbReference>
<evidence type="ECO:0000313" key="8">
    <source>
        <dbReference type="Proteomes" id="UP000597617"/>
    </source>
</evidence>
<dbReference type="InterPro" id="IPR010023">
    <property type="entry name" value="KdsC_fam"/>
</dbReference>
<evidence type="ECO:0000256" key="4">
    <source>
        <dbReference type="ARBA" id="ARBA00022723"/>
    </source>
</evidence>
<evidence type="ECO:0000256" key="5">
    <source>
        <dbReference type="ARBA" id="ARBA00022801"/>
    </source>
</evidence>
<organism evidence="7 8">
    <name type="scientific">Hymenobacter jeongseonensis</name>
    <dbReference type="NCBI Taxonomy" id="2791027"/>
    <lineage>
        <taxon>Bacteria</taxon>
        <taxon>Pseudomonadati</taxon>
        <taxon>Bacteroidota</taxon>
        <taxon>Cytophagia</taxon>
        <taxon>Cytophagales</taxon>
        <taxon>Hymenobacteraceae</taxon>
        <taxon>Hymenobacter</taxon>
    </lineage>
</organism>
<evidence type="ECO:0000256" key="2">
    <source>
        <dbReference type="ARBA" id="ARBA00005893"/>
    </source>
</evidence>
<evidence type="ECO:0000256" key="1">
    <source>
        <dbReference type="ARBA" id="ARBA00001946"/>
    </source>
</evidence>
<dbReference type="Gene3D" id="3.40.50.1000">
    <property type="entry name" value="HAD superfamily/HAD-like"/>
    <property type="match status" value="1"/>
</dbReference>
<dbReference type="InterPro" id="IPR036412">
    <property type="entry name" value="HAD-like_sf"/>
</dbReference>
<dbReference type="Pfam" id="PF08282">
    <property type="entry name" value="Hydrolase_3"/>
    <property type="match status" value="1"/>
</dbReference>
<dbReference type="SFLD" id="SFLDG01136">
    <property type="entry name" value="C1.6:_Phosphoserine_Phosphatas"/>
    <property type="match status" value="1"/>
</dbReference>
<protein>
    <submittedName>
        <fullName evidence="7">HAD-IIIA family hydrolase</fullName>
    </submittedName>
</protein>
<comment type="caution">
    <text evidence="7">The sequence shown here is derived from an EMBL/GenBank/DDBJ whole genome shotgun (WGS) entry which is preliminary data.</text>
</comment>